<feature type="transmembrane region" description="Helical" evidence="8">
    <location>
        <begin position="238"/>
        <end position="258"/>
    </location>
</feature>
<feature type="transmembrane region" description="Helical" evidence="8">
    <location>
        <begin position="188"/>
        <end position="204"/>
    </location>
</feature>
<dbReference type="AlphaFoldDB" id="A0A1P9X1V0"/>
<dbReference type="GO" id="GO:0005886">
    <property type="term" value="C:plasma membrane"/>
    <property type="evidence" value="ECO:0007669"/>
    <property type="project" value="UniProtKB-SubCell"/>
</dbReference>
<dbReference type="RefSeq" id="WP_077133066.1">
    <property type="nucleotide sequence ID" value="NZ_CP014263.1"/>
</dbReference>
<feature type="transmembrane region" description="Helical" evidence="8">
    <location>
        <begin position="6"/>
        <end position="27"/>
    </location>
</feature>
<evidence type="ECO:0000256" key="5">
    <source>
        <dbReference type="ARBA" id="ARBA00022692"/>
    </source>
</evidence>
<dbReference type="KEGG" id="smon:AWR27_21180"/>
<evidence type="ECO:0000256" key="2">
    <source>
        <dbReference type="ARBA" id="ARBA00022475"/>
    </source>
</evidence>
<name>A0A1P9X1V0_9BACT</name>
<sequence length="560" mass="63177">MLRFDSNPFIYWLIVYGLCWLLGWVTVQLRLSRPAFAVAALGLLFLLRLPSIVYNNEVNPDESQMIAQALTLRQDPVYFRSVDGTTGGPLDSYFLILPTFVGLPFDFISAHLTAYALVALSLWLFFLTAQRWFGETPARLALLPLVFMLGLTQNGDFLHYNSELVAIVLLGWSTLLYAVLLTETRPPIWRLALIGFLLGMIPYGKLQGVPIAAVIGLFAGLVVLAGSGLTSIEKTVRLAALAVGGLAFSALFIGFMWLNGMYDDFVTFYIIGNFQYASDSNQLLSLLRLPAFFQKGEAFGWFVTLVLAVVMVAVVMARRRAVRVVSPGWQKIGFVVLLVLATIFSITRTGSEYVHYLFFLIGPLLLLLARAWDVLLQSTPQNRRHWWPLGLLAIFLLVFGVQMGLRIAQKQPMNTYVSEWQGGWAIQQSPVSKEIAKYARPGEKLAVWGWRCDYYVQTQMPQGVAENHTIRSAFAHPLQATYQQRYVRNMMRSKPAVFVDAVGKNNLWMTDRATQGHELVKPLQELIKSQYQYVGMVHDTRIFVRNDRAKSPLSQDRNQL</sequence>
<evidence type="ECO:0000256" key="6">
    <source>
        <dbReference type="ARBA" id="ARBA00022989"/>
    </source>
</evidence>
<feature type="transmembrane region" description="Helical" evidence="8">
    <location>
        <begin position="386"/>
        <end position="405"/>
    </location>
</feature>
<dbReference type="EMBL" id="CP014263">
    <property type="protein sequence ID" value="AQG81600.1"/>
    <property type="molecule type" value="Genomic_DNA"/>
</dbReference>
<protein>
    <recommendedName>
        <fullName evidence="11">Glycosyltransferase RgtA/B/C/D-like domain-containing protein</fullName>
    </recommendedName>
</protein>
<feature type="transmembrane region" description="Helical" evidence="8">
    <location>
        <begin position="353"/>
        <end position="374"/>
    </location>
</feature>
<keyword evidence="4" id="KW-0808">Transferase</keyword>
<evidence type="ECO:0008006" key="11">
    <source>
        <dbReference type="Google" id="ProtNLM"/>
    </source>
</evidence>
<keyword evidence="7 8" id="KW-0472">Membrane</keyword>
<dbReference type="STRING" id="1178516.AWR27_21180"/>
<feature type="transmembrane region" description="Helical" evidence="8">
    <location>
        <begin position="329"/>
        <end position="347"/>
    </location>
</feature>
<feature type="transmembrane region" description="Helical" evidence="8">
    <location>
        <begin position="34"/>
        <end position="54"/>
    </location>
</feature>
<keyword evidence="6 8" id="KW-1133">Transmembrane helix</keyword>
<feature type="transmembrane region" description="Helical" evidence="8">
    <location>
        <begin position="107"/>
        <end position="128"/>
    </location>
</feature>
<dbReference type="OrthoDB" id="9255519at2"/>
<dbReference type="PANTHER" id="PTHR33908">
    <property type="entry name" value="MANNOSYLTRANSFERASE YKCB-RELATED"/>
    <property type="match status" value="1"/>
</dbReference>
<evidence type="ECO:0000256" key="8">
    <source>
        <dbReference type="SAM" id="Phobius"/>
    </source>
</evidence>
<keyword evidence="10" id="KW-1185">Reference proteome</keyword>
<feature type="transmembrane region" description="Helical" evidence="8">
    <location>
        <begin position="164"/>
        <end position="181"/>
    </location>
</feature>
<feature type="transmembrane region" description="Helical" evidence="8">
    <location>
        <begin position="140"/>
        <end position="158"/>
    </location>
</feature>
<evidence type="ECO:0000313" key="9">
    <source>
        <dbReference type="EMBL" id="AQG81600.1"/>
    </source>
</evidence>
<evidence type="ECO:0000313" key="10">
    <source>
        <dbReference type="Proteomes" id="UP000187941"/>
    </source>
</evidence>
<keyword evidence="3" id="KW-0328">Glycosyltransferase</keyword>
<organism evidence="9 10">
    <name type="scientific">Spirosoma montaniterrae</name>
    <dbReference type="NCBI Taxonomy" id="1178516"/>
    <lineage>
        <taxon>Bacteria</taxon>
        <taxon>Pseudomonadati</taxon>
        <taxon>Bacteroidota</taxon>
        <taxon>Cytophagia</taxon>
        <taxon>Cytophagales</taxon>
        <taxon>Cytophagaceae</taxon>
        <taxon>Spirosoma</taxon>
    </lineage>
</organism>
<keyword evidence="5 8" id="KW-0812">Transmembrane</keyword>
<evidence type="ECO:0000256" key="1">
    <source>
        <dbReference type="ARBA" id="ARBA00004651"/>
    </source>
</evidence>
<evidence type="ECO:0000256" key="3">
    <source>
        <dbReference type="ARBA" id="ARBA00022676"/>
    </source>
</evidence>
<accession>A0A1P9X1V0</accession>
<feature type="transmembrane region" description="Helical" evidence="8">
    <location>
        <begin position="298"/>
        <end position="317"/>
    </location>
</feature>
<reference evidence="9 10" key="1">
    <citation type="submission" date="2016-01" db="EMBL/GenBank/DDBJ databases">
        <authorList>
            <person name="Oliw E.H."/>
        </authorList>
    </citation>
    <scope>NUCLEOTIDE SEQUENCE [LARGE SCALE GENOMIC DNA]</scope>
    <source>
        <strain evidence="9 10">DY10</strain>
    </source>
</reference>
<evidence type="ECO:0000256" key="4">
    <source>
        <dbReference type="ARBA" id="ARBA00022679"/>
    </source>
</evidence>
<dbReference type="Proteomes" id="UP000187941">
    <property type="component" value="Chromosome"/>
</dbReference>
<proteinExistence type="predicted"/>
<keyword evidence="2" id="KW-1003">Cell membrane</keyword>
<dbReference type="InterPro" id="IPR050297">
    <property type="entry name" value="LipidA_mod_glycosyltrf_83"/>
</dbReference>
<comment type="subcellular location">
    <subcellularLocation>
        <location evidence="1">Cell membrane</location>
        <topology evidence="1">Multi-pass membrane protein</topology>
    </subcellularLocation>
</comment>
<feature type="transmembrane region" description="Helical" evidence="8">
    <location>
        <begin position="210"/>
        <end position="231"/>
    </location>
</feature>
<evidence type="ECO:0000256" key="7">
    <source>
        <dbReference type="ARBA" id="ARBA00023136"/>
    </source>
</evidence>
<dbReference type="PANTHER" id="PTHR33908:SF11">
    <property type="entry name" value="MEMBRANE PROTEIN"/>
    <property type="match status" value="1"/>
</dbReference>
<dbReference type="GO" id="GO:0016763">
    <property type="term" value="F:pentosyltransferase activity"/>
    <property type="evidence" value="ECO:0007669"/>
    <property type="project" value="TreeGrafter"/>
</dbReference>
<dbReference type="GO" id="GO:0009103">
    <property type="term" value="P:lipopolysaccharide biosynthetic process"/>
    <property type="evidence" value="ECO:0007669"/>
    <property type="project" value="UniProtKB-ARBA"/>
</dbReference>
<gene>
    <name evidence="9" type="ORF">AWR27_21180</name>
</gene>